<feature type="non-terminal residue" evidence="2">
    <location>
        <position position="1"/>
    </location>
</feature>
<evidence type="ECO:0000256" key="1">
    <source>
        <dbReference type="SAM" id="MobiDB-lite"/>
    </source>
</evidence>
<keyword evidence="3" id="KW-1185">Reference proteome</keyword>
<organism evidence="2 3">
    <name type="scientific">Mucuna pruriens</name>
    <name type="common">Velvet bean</name>
    <name type="synonym">Dolichos pruriens</name>
    <dbReference type="NCBI Taxonomy" id="157652"/>
    <lineage>
        <taxon>Eukaryota</taxon>
        <taxon>Viridiplantae</taxon>
        <taxon>Streptophyta</taxon>
        <taxon>Embryophyta</taxon>
        <taxon>Tracheophyta</taxon>
        <taxon>Spermatophyta</taxon>
        <taxon>Magnoliopsida</taxon>
        <taxon>eudicotyledons</taxon>
        <taxon>Gunneridae</taxon>
        <taxon>Pentapetalae</taxon>
        <taxon>rosids</taxon>
        <taxon>fabids</taxon>
        <taxon>Fabales</taxon>
        <taxon>Fabaceae</taxon>
        <taxon>Papilionoideae</taxon>
        <taxon>50 kb inversion clade</taxon>
        <taxon>NPAAA clade</taxon>
        <taxon>indigoferoid/millettioid clade</taxon>
        <taxon>Phaseoleae</taxon>
        <taxon>Mucuna</taxon>
    </lineage>
</organism>
<dbReference type="Proteomes" id="UP000257109">
    <property type="component" value="Unassembled WGS sequence"/>
</dbReference>
<sequence>KYNNSLEVQQVFRSTTSHDNKHKMKKKRHKKKKERNEKENLKKLSDKEYLGFYTHTYVVNDKIESKPKSLWDDDVRKRLRHKLKAKNIITSAISYDEFYKKNEILYDLPMKIKRVNLFLTCKSNLLISWTTSLVWVSN</sequence>
<feature type="compositionally biased region" description="Polar residues" evidence="1">
    <location>
        <begin position="1"/>
        <end position="17"/>
    </location>
</feature>
<dbReference type="AlphaFoldDB" id="A0A371IEW3"/>
<gene>
    <name evidence="2" type="ORF">CR513_01456</name>
</gene>
<accession>A0A371IEW3</accession>
<dbReference type="EMBL" id="QJKJ01000248">
    <property type="protein sequence ID" value="RDY13592.1"/>
    <property type="molecule type" value="Genomic_DNA"/>
</dbReference>
<proteinExistence type="predicted"/>
<evidence type="ECO:0000313" key="3">
    <source>
        <dbReference type="Proteomes" id="UP000257109"/>
    </source>
</evidence>
<name>A0A371IEW3_MUCPR</name>
<comment type="caution">
    <text evidence="2">The sequence shown here is derived from an EMBL/GenBank/DDBJ whole genome shotgun (WGS) entry which is preliminary data.</text>
</comment>
<evidence type="ECO:0000313" key="2">
    <source>
        <dbReference type="EMBL" id="RDY13592.1"/>
    </source>
</evidence>
<protein>
    <submittedName>
        <fullName evidence="2">Uncharacterized protein</fullName>
    </submittedName>
</protein>
<feature type="compositionally biased region" description="Basic residues" evidence="1">
    <location>
        <begin position="20"/>
        <end position="33"/>
    </location>
</feature>
<feature type="region of interest" description="Disordered" evidence="1">
    <location>
        <begin position="1"/>
        <end position="40"/>
    </location>
</feature>
<reference evidence="2" key="1">
    <citation type="submission" date="2018-05" db="EMBL/GenBank/DDBJ databases">
        <title>Draft genome of Mucuna pruriens seed.</title>
        <authorList>
            <person name="Nnadi N.E."/>
            <person name="Vos R."/>
            <person name="Hasami M.H."/>
            <person name="Devisetty U.K."/>
            <person name="Aguiy J.C."/>
        </authorList>
    </citation>
    <scope>NUCLEOTIDE SEQUENCE [LARGE SCALE GENOMIC DNA]</scope>
    <source>
        <strain evidence="2">JCA_2017</strain>
    </source>
</reference>